<feature type="domain" description="HTH araC/xylS-type" evidence="4">
    <location>
        <begin position="208"/>
        <end position="289"/>
    </location>
</feature>
<dbReference type="InterPro" id="IPR009057">
    <property type="entry name" value="Homeodomain-like_sf"/>
</dbReference>
<dbReference type="EMBL" id="VCEJ01000002">
    <property type="protein sequence ID" value="TLV04109.1"/>
    <property type="molecule type" value="Genomic_DNA"/>
</dbReference>
<keyword evidence="3" id="KW-0804">Transcription</keyword>
<dbReference type="GO" id="GO:0043565">
    <property type="term" value="F:sequence-specific DNA binding"/>
    <property type="evidence" value="ECO:0007669"/>
    <property type="project" value="InterPro"/>
</dbReference>
<proteinExistence type="predicted"/>
<gene>
    <name evidence="5" type="ORF">FEN17_08705</name>
</gene>
<evidence type="ECO:0000256" key="2">
    <source>
        <dbReference type="ARBA" id="ARBA00023125"/>
    </source>
</evidence>
<reference evidence="5 6" key="1">
    <citation type="submission" date="2019-05" db="EMBL/GenBank/DDBJ databases">
        <authorList>
            <person name="Qu J.-H."/>
        </authorList>
    </citation>
    <scope>NUCLEOTIDE SEQUENCE [LARGE SCALE GENOMIC DNA]</scope>
    <source>
        <strain evidence="5 6">T17</strain>
    </source>
</reference>
<dbReference type="GO" id="GO:0003700">
    <property type="term" value="F:DNA-binding transcription factor activity"/>
    <property type="evidence" value="ECO:0007669"/>
    <property type="project" value="InterPro"/>
</dbReference>
<dbReference type="Pfam" id="PF12833">
    <property type="entry name" value="HTH_18"/>
    <property type="match status" value="1"/>
</dbReference>
<dbReference type="Proteomes" id="UP000306402">
    <property type="component" value="Unassembled WGS sequence"/>
</dbReference>
<evidence type="ECO:0000256" key="3">
    <source>
        <dbReference type="ARBA" id="ARBA00023163"/>
    </source>
</evidence>
<name>A0A5R9L6T1_9BACT</name>
<dbReference type="OrthoDB" id="629200at2"/>
<sequence>MHVKETDRFAGLSAGAAQFRVSAIGEDNCSLASYNRRDYFKVSLILEGASELHYANRSIQIGKPALVFTTPLVPYSWEATGKLGRGYFCLFANEFLYTGGRMESLQESSLFKVGSDPVYFLDKDQGTYLESIFVRMRREIDTDYLYKYDIIRSQLNLIIHEAIKMEPSVAYFNPPNAAARITTLFLNLLERQFPVDFPTSTLTFKKASDFASQLSVHVNHLNAAIQEITGKSTTAHINERILAEAKSLLTHTDWSIADLAFSLGFEYPSYFNNFFKKHTGNTPMSLRKTL</sequence>
<dbReference type="Gene3D" id="1.10.10.60">
    <property type="entry name" value="Homeodomain-like"/>
    <property type="match status" value="1"/>
</dbReference>
<dbReference type="AlphaFoldDB" id="A0A5R9L6T1"/>
<keyword evidence="1" id="KW-0805">Transcription regulation</keyword>
<dbReference type="PROSITE" id="PS01124">
    <property type="entry name" value="HTH_ARAC_FAMILY_2"/>
    <property type="match status" value="1"/>
</dbReference>
<evidence type="ECO:0000256" key="1">
    <source>
        <dbReference type="ARBA" id="ARBA00023015"/>
    </source>
</evidence>
<dbReference type="SMART" id="SM00342">
    <property type="entry name" value="HTH_ARAC"/>
    <property type="match status" value="1"/>
</dbReference>
<evidence type="ECO:0000313" key="5">
    <source>
        <dbReference type="EMBL" id="TLV04109.1"/>
    </source>
</evidence>
<dbReference type="InterPro" id="IPR018060">
    <property type="entry name" value="HTH_AraC"/>
</dbReference>
<comment type="caution">
    <text evidence="5">The sequence shown here is derived from an EMBL/GenBank/DDBJ whole genome shotgun (WGS) entry which is preliminary data.</text>
</comment>
<keyword evidence="6" id="KW-1185">Reference proteome</keyword>
<evidence type="ECO:0000259" key="4">
    <source>
        <dbReference type="PROSITE" id="PS01124"/>
    </source>
</evidence>
<protein>
    <submittedName>
        <fullName evidence="5">Helix-turn-helix domain-containing protein</fullName>
    </submittedName>
</protein>
<evidence type="ECO:0000313" key="6">
    <source>
        <dbReference type="Proteomes" id="UP000306402"/>
    </source>
</evidence>
<organism evidence="5 6">
    <name type="scientific">Dyadobacter luticola</name>
    <dbReference type="NCBI Taxonomy" id="1979387"/>
    <lineage>
        <taxon>Bacteria</taxon>
        <taxon>Pseudomonadati</taxon>
        <taxon>Bacteroidota</taxon>
        <taxon>Cytophagia</taxon>
        <taxon>Cytophagales</taxon>
        <taxon>Spirosomataceae</taxon>
        <taxon>Dyadobacter</taxon>
    </lineage>
</organism>
<accession>A0A5R9L6T1</accession>
<keyword evidence="2" id="KW-0238">DNA-binding</keyword>
<dbReference type="PANTHER" id="PTHR43280:SF32">
    <property type="entry name" value="TRANSCRIPTIONAL REGULATORY PROTEIN"/>
    <property type="match status" value="1"/>
</dbReference>
<dbReference type="SUPFAM" id="SSF46689">
    <property type="entry name" value="Homeodomain-like"/>
    <property type="match status" value="1"/>
</dbReference>
<dbReference type="PANTHER" id="PTHR43280">
    <property type="entry name" value="ARAC-FAMILY TRANSCRIPTIONAL REGULATOR"/>
    <property type="match status" value="1"/>
</dbReference>